<organism evidence="5 7">
    <name type="scientific">Bursaphelenchus xylophilus</name>
    <name type="common">Pinewood nematode worm</name>
    <name type="synonym">Aphelenchoides xylophilus</name>
    <dbReference type="NCBI Taxonomy" id="6326"/>
    <lineage>
        <taxon>Eukaryota</taxon>
        <taxon>Metazoa</taxon>
        <taxon>Ecdysozoa</taxon>
        <taxon>Nematoda</taxon>
        <taxon>Chromadorea</taxon>
        <taxon>Rhabditida</taxon>
        <taxon>Tylenchina</taxon>
        <taxon>Tylenchomorpha</taxon>
        <taxon>Aphelenchoidea</taxon>
        <taxon>Aphelenchoididae</taxon>
        <taxon>Bursaphelenchus</taxon>
    </lineage>
</organism>
<accession>A0A1I7S1J3</accession>
<dbReference type="Proteomes" id="UP000659654">
    <property type="component" value="Unassembled WGS sequence"/>
</dbReference>
<dbReference type="PRINTS" id="PR01217">
    <property type="entry name" value="PRICHEXTENSN"/>
</dbReference>
<dbReference type="EMBL" id="CAJFDI010000001">
    <property type="protein sequence ID" value="CAD5208417.1"/>
    <property type="molecule type" value="Genomic_DNA"/>
</dbReference>
<dbReference type="Proteomes" id="UP000582659">
    <property type="component" value="Unassembled WGS sequence"/>
</dbReference>
<gene>
    <name evidence="3" type="ORF">BXYJ_LOCUS653</name>
</gene>
<reference evidence="4" key="2">
    <citation type="submission" date="2020-08" db="EMBL/GenBank/DDBJ databases">
        <authorList>
            <person name="Kikuchi T."/>
        </authorList>
    </citation>
    <scope>NUCLEOTIDE SEQUENCE</scope>
    <source>
        <strain evidence="3">Ka4C1</strain>
    </source>
</reference>
<feature type="chain" id="PRO_5035359679" evidence="2">
    <location>
        <begin position="20"/>
        <end position="407"/>
    </location>
</feature>
<evidence type="ECO:0000256" key="1">
    <source>
        <dbReference type="SAM" id="MobiDB-lite"/>
    </source>
</evidence>
<protein>
    <submittedName>
        <fullName evidence="3">(pine wood nematode) hypothetical protein</fullName>
    </submittedName>
</protein>
<keyword evidence="6" id="KW-1185">Reference proteome</keyword>
<dbReference type="AlphaFoldDB" id="A0A1I7S1J3"/>
<keyword evidence="2" id="KW-0732">Signal</keyword>
<evidence type="ECO:0000313" key="5">
    <source>
        <dbReference type="Proteomes" id="UP000095284"/>
    </source>
</evidence>
<name>A0A1I7S1J3_BURXY</name>
<proteinExistence type="predicted"/>
<dbReference type="Proteomes" id="UP000095284">
    <property type="component" value="Unplaced"/>
</dbReference>
<dbReference type="WBParaSite" id="BXY_0687000.1">
    <property type="protein sequence ID" value="BXY_0687000.1"/>
    <property type="gene ID" value="BXY_0687000"/>
</dbReference>
<evidence type="ECO:0000313" key="4">
    <source>
        <dbReference type="EMBL" id="CAG9081411.1"/>
    </source>
</evidence>
<dbReference type="OrthoDB" id="5864520at2759"/>
<evidence type="ECO:0000313" key="6">
    <source>
        <dbReference type="Proteomes" id="UP000659654"/>
    </source>
</evidence>
<reference evidence="7" key="1">
    <citation type="submission" date="2016-11" db="UniProtKB">
        <authorList>
            <consortium name="WormBaseParasite"/>
        </authorList>
    </citation>
    <scope>IDENTIFICATION</scope>
</reference>
<evidence type="ECO:0000256" key="2">
    <source>
        <dbReference type="SAM" id="SignalP"/>
    </source>
</evidence>
<evidence type="ECO:0000313" key="7">
    <source>
        <dbReference type="WBParaSite" id="BXY_0687000.1"/>
    </source>
</evidence>
<dbReference type="EMBL" id="CAJFCV020000001">
    <property type="protein sequence ID" value="CAG9081411.1"/>
    <property type="molecule type" value="Genomic_DNA"/>
</dbReference>
<sequence length="407" mass="43033">MRYWLTFSTLQFSLLFITAQNFLSFIQPFLGSGLDSVGGAGNSGAGSALGAGGAGPAGPAGGAGGNAAAIQAITSMFGGAGGAGSGDEYGNNPFGDFVNLGQAIAEASKKKPKRSTDEYLAEYYLKYSDPPKAKAKPKAKPKAKAKKPGPKKNRRGRNSRNVREIKYDGHSRLANSGRSKRQANPFQLLTALAPRQSGAPVGRLTDRFGKNFFKFLDELHEYSQLLPDASTPSSTTPPPLFPTLFPTPPPPGQTPPPFTLLPPPGQTPPPFTLLPPPGQTPPPFTLLPPPGQSPAPFTLLPPPPTPPPPTPLVTVKAEGVPVFPVVGEQNIIASDVGLQDPQSKDLLDANNLMRGFLNSMAKLGSKPARQYRPLKAMNDGTEAGRNRPLMDQLFESDILLTSKQIKA</sequence>
<evidence type="ECO:0000313" key="3">
    <source>
        <dbReference type="EMBL" id="CAD5208417.1"/>
    </source>
</evidence>
<feature type="region of interest" description="Disordered" evidence="1">
    <location>
        <begin position="131"/>
        <end position="166"/>
    </location>
</feature>
<feature type="compositionally biased region" description="Basic residues" evidence="1">
    <location>
        <begin position="133"/>
        <end position="160"/>
    </location>
</feature>
<feature type="signal peptide" evidence="2">
    <location>
        <begin position="1"/>
        <end position="19"/>
    </location>
</feature>